<dbReference type="Proteomes" id="UP000237271">
    <property type="component" value="Unassembled WGS sequence"/>
</dbReference>
<protein>
    <submittedName>
        <fullName evidence="2">Uncharacterized protein</fullName>
    </submittedName>
</protein>
<sequence length="210" mass="23136">MCKNATLLGYCTTMSEDVTPDERARHGTKKSTGHHKQSLAKENIPSTITCEEFVAGDTLEILEDILGTAKSAAPSCNTEDATEYYMLPPRDPAQPGSIEGSVRIFARTVAGAQEFIAEFFIGYLTSVPTLLQQEELHYFFQIPPHNPLTLKCDGSQVYLENCIVHQDDTSGRGFRLVMEMPLGTYSLPAIAELLDYLLSTTNLYLSTTSS</sequence>
<feature type="compositionally biased region" description="Basic residues" evidence="1">
    <location>
        <begin position="26"/>
        <end position="38"/>
    </location>
</feature>
<name>A0A2P4X3K6_9STRA</name>
<evidence type="ECO:0000256" key="1">
    <source>
        <dbReference type="SAM" id="MobiDB-lite"/>
    </source>
</evidence>
<dbReference type="EMBL" id="NCKW01016932">
    <property type="protein sequence ID" value="POM60134.1"/>
    <property type="molecule type" value="Genomic_DNA"/>
</dbReference>
<evidence type="ECO:0000313" key="3">
    <source>
        <dbReference type="Proteomes" id="UP000237271"/>
    </source>
</evidence>
<reference evidence="2 3" key="1">
    <citation type="journal article" date="2017" name="Genome Biol. Evol.">
        <title>Phytophthora megakarya and P. palmivora, closely related causal agents of cacao black pod rot, underwent increases in genome sizes and gene numbers by different mechanisms.</title>
        <authorList>
            <person name="Ali S.S."/>
            <person name="Shao J."/>
            <person name="Lary D.J."/>
            <person name="Kronmiller B."/>
            <person name="Shen D."/>
            <person name="Strem M.D."/>
            <person name="Amoako-Attah I."/>
            <person name="Akrofi A.Y."/>
            <person name="Begoude B.A."/>
            <person name="Ten Hoopen G.M."/>
            <person name="Coulibaly K."/>
            <person name="Kebe B.I."/>
            <person name="Melnick R.L."/>
            <person name="Guiltinan M.J."/>
            <person name="Tyler B.M."/>
            <person name="Meinhardt L.W."/>
            <person name="Bailey B.A."/>
        </authorList>
    </citation>
    <scope>NUCLEOTIDE SEQUENCE [LARGE SCALE GENOMIC DNA]</scope>
    <source>
        <strain evidence="3">sbr112.9</strain>
    </source>
</reference>
<keyword evidence="3" id="KW-1185">Reference proteome</keyword>
<dbReference type="AlphaFoldDB" id="A0A2P4X3K6"/>
<accession>A0A2P4X3K6</accession>
<organism evidence="2 3">
    <name type="scientific">Phytophthora palmivora</name>
    <dbReference type="NCBI Taxonomy" id="4796"/>
    <lineage>
        <taxon>Eukaryota</taxon>
        <taxon>Sar</taxon>
        <taxon>Stramenopiles</taxon>
        <taxon>Oomycota</taxon>
        <taxon>Peronosporomycetes</taxon>
        <taxon>Peronosporales</taxon>
        <taxon>Peronosporaceae</taxon>
        <taxon>Phytophthora</taxon>
    </lineage>
</organism>
<evidence type="ECO:0000313" key="2">
    <source>
        <dbReference type="EMBL" id="POM60134.1"/>
    </source>
</evidence>
<gene>
    <name evidence="2" type="ORF">PHPALM_31049</name>
</gene>
<feature type="region of interest" description="Disordered" evidence="1">
    <location>
        <begin position="19"/>
        <end position="40"/>
    </location>
</feature>
<proteinExistence type="predicted"/>
<comment type="caution">
    <text evidence="2">The sequence shown here is derived from an EMBL/GenBank/DDBJ whole genome shotgun (WGS) entry which is preliminary data.</text>
</comment>